<feature type="domain" description="EF-hand" evidence="3">
    <location>
        <begin position="120"/>
        <end position="152"/>
    </location>
</feature>
<accession>A0A9W8ARP5</accession>
<sequence>MAAKLSNDALAQLKEVFSLFDKNGDGAITTDELALVLNKLNQTLTEGEIKEIMTLADENKDGQLDFNEFTALLKKDSLAVTKLVKEIEVCRVFVTFDADKNGSISRDELREALKAMGKPYDDAQLDKLIKEVDTDGNGQIELNEFCKLYHKL</sequence>
<dbReference type="Gene3D" id="1.10.238.10">
    <property type="entry name" value="EF-hand"/>
    <property type="match status" value="2"/>
</dbReference>
<evidence type="ECO:0000313" key="4">
    <source>
        <dbReference type="EMBL" id="KAJ1959657.1"/>
    </source>
</evidence>
<gene>
    <name evidence="4" type="ORF">IWQ62_004526</name>
</gene>
<evidence type="ECO:0000313" key="5">
    <source>
        <dbReference type="Proteomes" id="UP001150925"/>
    </source>
</evidence>
<dbReference type="GO" id="GO:0005509">
    <property type="term" value="F:calcium ion binding"/>
    <property type="evidence" value="ECO:0007669"/>
    <property type="project" value="InterPro"/>
</dbReference>
<dbReference type="InterPro" id="IPR018247">
    <property type="entry name" value="EF_Hand_1_Ca_BS"/>
</dbReference>
<dbReference type="InterPro" id="IPR050230">
    <property type="entry name" value="CALM/Myosin/TropC-like"/>
</dbReference>
<dbReference type="EMBL" id="JANBPY010001533">
    <property type="protein sequence ID" value="KAJ1959657.1"/>
    <property type="molecule type" value="Genomic_DNA"/>
</dbReference>
<comment type="caution">
    <text evidence="4">The sequence shown here is derived from an EMBL/GenBank/DDBJ whole genome shotgun (WGS) entry which is preliminary data.</text>
</comment>
<dbReference type="PANTHER" id="PTHR23048:SF0">
    <property type="entry name" value="CALMODULIN LIKE 3"/>
    <property type="match status" value="1"/>
</dbReference>
<evidence type="ECO:0000256" key="1">
    <source>
        <dbReference type="ARBA" id="ARBA00022737"/>
    </source>
</evidence>
<dbReference type="AlphaFoldDB" id="A0A9W8ARP5"/>
<proteinExistence type="predicted"/>
<dbReference type="InterPro" id="IPR002048">
    <property type="entry name" value="EF_hand_dom"/>
</dbReference>
<keyword evidence="2" id="KW-0106">Calcium</keyword>
<dbReference type="GO" id="GO:0016460">
    <property type="term" value="C:myosin II complex"/>
    <property type="evidence" value="ECO:0007669"/>
    <property type="project" value="TreeGrafter"/>
</dbReference>
<feature type="domain" description="EF-hand" evidence="3">
    <location>
        <begin position="44"/>
        <end position="79"/>
    </location>
</feature>
<dbReference type="SUPFAM" id="SSF47473">
    <property type="entry name" value="EF-hand"/>
    <property type="match status" value="1"/>
</dbReference>
<dbReference type="SMART" id="SM00054">
    <property type="entry name" value="EFh"/>
    <property type="match status" value="4"/>
</dbReference>
<keyword evidence="5" id="KW-1185">Reference proteome</keyword>
<dbReference type="InterPro" id="IPR011992">
    <property type="entry name" value="EF-hand-dom_pair"/>
</dbReference>
<dbReference type="PANTHER" id="PTHR23048">
    <property type="entry name" value="MYOSIN LIGHT CHAIN 1, 3"/>
    <property type="match status" value="1"/>
</dbReference>
<keyword evidence="1" id="KW-0677">Repeat</keyword>
<dbReference type="PROSITE" id="PS50222">
    <property type="entry name" value="EF_HAND_2"/>
    <property type="match status" value="4"/>
</dbReference>
<evidence type="ECO:0000256" key="2">
    <source>
        <dbReference type="ARBA" id="ARBA00022837"/>
    </source>
</evidence>
<organism evidence="4 5">
    <name type="scientific">Dispira parvispora</name>
    <dbReference type="NCBI Taxonomy" id="1520584"/>
    <lineage>
        <taxon>Eukaryota</taxon>
        <taxon>Fungi</taxon>
        <taxon>Fungi incertae sedis</taxon>
        <taxon>Zoopagomycota</taxon>
        <taxon>Kickxellomycotina</taxon>
        <taxon>Dimargaritomycetes</taxon>
        <taxon>Dimargaritales</taxon>
        <taxon>Dimargaritaceae</taxon>
        <taxon>Dispira</taxon>
    </lineage>
</organism>
<feature type="domain" description="EF-hand" evidence="3">
    <location>
        <begin position="8"/>
        <end position="43"/>
    </location>
</feature>
<evidence type="ECO:0000259" key="3">
    <source>
        <dbReference type="PROSITE" id="PS50222"/>
    </source>
</evidence>
<dbReference type="FunFam" id="1.10.238.10:FF:000178">
    <property type="entry name" value="Calmodulin-2 A"/>
    <property type="match status" value="1"/>
</dbReference>
<feature type="domain" description="EF-hand" evidence="3">
    <location>
        <begin position="84"/>
        <end position="119"/>
    </location>
</feature>
<dbReference type="Pfam" id="PF13499">
    <property type="entry name" value="EF-hand_7"/>
    <property type="match status" value="2"/>
</dbReference>
<reference evidence="4" key="1">
    <citation type="submission" date="2022-07" db="EMBL/GenBank/DDBJ databases">
        <title>Phylogenomic reconstructions and comparative analyses of Kickxellomycotina fungi.</title>
        <authorList>
            <person name="Reynolds N.K."/>
            <person name="Stajich J.E."/>
            <person name="Barry K."/>
            <person name="Grigoriev I.V."/>
            <person name="Crous P."/>
            <person name="Smith M.E."/>
        </authorList>
    </citation>
    <scope>NUCLEOTIDE SEQUENCE</scope>
    <source>
        <strain evidence="4">RSA 1196</strain>
    </source>
</reference>
<dbReference type="Proteomes" id="UP001150925">
    <property type="component" value="Unassembled WGS sequence"/>
</dbReference>
<name>A0A9W8ARP5_9FUNG</name>
<dbReference type="PROSITE" id="PS00018">
    <property type="entry name" value="EF_HAND_1"/>
    <property type="match status" value="4"/>
</dbReference>
<protein>
    <recommendedName>
        <fullName evidence="3">EF-hand domain-containing protein</fullName>
    </recommendedName>
</protein>
<dbReference type="OrthoDB" id="26525at2759"/>